<dbReference type="PANTHER" id="PTHR43022">
    <property type="entry name" value="PROTEIN SMF"/>
    <property type="match status" value="1"/>
</dbReference>
<dbReference type="InterPro" id="IPR041614">
    <property type="entry name" value="DprA_WH"/>
</dbReference>
<dbReference type="Gene3D" id="1.10.10.10">
    <property type="entry name" value="Winged helix-like DNA-binding domain superfamily/Winged helix DNA-binding domain"/>
    <property type="match status" value="1"/>
</dbReference>
<evidence type="ECO:0000256" key="1">
    <source>
        <dbReference type="ARBA" id="ARBA00006525"/>
    </source>
</evidence>
<dbReference type="EMBL" id="UOEO01000023">
    <property type="protein sequence ID" value="VAW15096.1"/>
    <property type="molecule type" value="Genomic_DNA"/>
</dbReference>
<dbReference type="Pfam" id="PF02481">
    <property type="entry name" value="DNA_processg_A"/>
    <property type="match status" value="1"/>
</dbReference>
<reference evidence="4" key="1">
    <citation type="submission" date="2018-06" db="EMBL/GenBank/DDBJ databases">
        <authorList>
            <person name="Zhirakovskaya E."/>
        </authorList>
    </citation>
    <scope>NUCLEOTIDE SEQUENCE</scope>
</reference>
<comment type="similarity">
    <text evidence="1">Belongs to the DprA/Smf family.</text>
</comment>
<dbReference type="InterPro" id="IPR003488">
    <property type="entry name" value="DprA"/>
</dbReference>
<accession>A0A3B0U6N4</accession>
<dbReference type="Pfam" id="PF17782">
    <property type="entry name" value="WHD_DprA"/>
    <property type="match status" value="1"/>
</dbReference>
<dbReference type="SUPFAM" id="SSF102405">
    <property type="entry name" value="MCP/YpsA-like"/>
    <property type="match status" value="1"/>
</dbReference>
<dbReference type="NCBIfam" id="TIGR00732">
    <property type="entry name" value="dprA"/>
    <property type="match status" value="1"/>
</dbReference>
<dbReference type="PANTHER" id="PTHR43022:SF1">
    <property type="entry name" value="PROTEIN SMF"/>
    <property type="match status" value="1"/>
</dbReference>
<dbReference type="InterPro" id="IPR057666">
    <property type="entry name" value="DrpA_SLOG"/>
</dbReference>
<evidence type="ECO:0000313" key="4">
    <source>
        <dbReference type="EMBL" id="VAW15096.1"/>
    </source>
</evidence>
<gene>
    <name evidence="4" type="ORF">MNBD_ALPHA12-2213</name>
</gene>
<dbReference type="GO" id="GO:0009294">
    <property type="term" value="P:DNA-mediated transformation"/>
    <property type="evidence" value="ECO:0007669"/>
    <property type="project" value="InterPro"/>
</dbReference>
<sequence>MYGSPKTANILSDNQRLSWLRLIRSLNVGPATFRQLINRFGSAQNALEALPELTLKGGGKSAPRIASIEEAEAEIGRIEQFGARLVAIGEPDYPVLLQYIHAAPPLLTIIGDHDNNDKKIAIVGARNASASGRKITMKIAAELGEAGFCIVSGLARGIDAAAHNAALKSGTIAVFAGGLDFIYPEENTALAHDIVDNGGLLISEMKMGHEPRARDFPRRNRLVSGLCRGIMVVEAANRSGSLITARLALEQNREVFAVPGSPMDPRAAGTNKLIQEGAKLVISAADIIEELAQGGSREPDLFALEQQNGFEPDQENIGAEPEVCDNERQRVINALSVTPTPIDELITASGLSAPAVLSILLELDLAGRIERASGQLVALCD</sequence>
<feature type="domain" description="DprA winged helix" evidence="3">
    <location>
        <begin position="325"/>
        <end position="375"/>
    </location>
</feature>
<dbReference type="Gene3D" id="3.40.50.450">
    <property type="match status" value="1"/>
</dbReference>
<feature type="domain" description="Smf/DprA SLOG" evidence="2">
    <location>
        <begin position="85"/>
        <end position="291"/>
    </location>
</feature>
<proteinExistence type="inferred from homology"/>
<dbReference type="InterPro" id="IPR036388">
    <property type="entry name" value="WH-like_DNA-bd_sf"/>
</dbReference>
<dbReference type="AlphaFoldDB" id="A0A3B0U6N4"/>
<protein>
    <submittedName>
        <fullName evidence="4">Rossmann fold nucleotide-binding protein Smf possibly involved in DNA uptake</fullName>
    </submittedName>
</protein>
<dbReference type="Pfam" id="PF21102">
    <property type="entry name" value="DprA_N"/>
    <property type="match status" value="1"/>
</dbReference>
<evidence type="ECO:0000259" key="3">
    <source>
        <dbReference type="Pfam" id="PF17782"/>
    </source>
</evidence>
<name>A0A3B0U6N4_9ZZZZ</name>
<organism evidence="4">
    <name type="scientific">hydrothermal vent metagenome</name>
    <dbReference type="NCBI Taxonomy" id="652676"/>
    <lineage>
        <taxon>unclassified sequences</taxon>
        <taxon>metagenomes</taxon>
        <taxon>ecological metagenomes</taxon>
    </lineage>
</organism>
<evidence type="ECO:0000259" key="2">
    <source>
        <dbReference type="Pfam" id="PF02481"/>
    </source>
</evidence>